<protein>
    <submittedName>
        <fullName evidence="1">Uncharacterized protein</fullName>
    </submittedName>
</protein>
<reference evidence="1 2" key="1">
    <citation type="submission" date="2014-07" db="EMBL/GenBank/DDBJ databases">
        <title>Chaperone-usher fimbriae in a diverse selection of Gallibacterium genomes.</title>
        <authorList>
            <person name="Kudirkiene E."/>
            <person name="Bager R.J."/>
            <person name="Johnson T.J."/>
            <person name="Bojesen A.M."/>
        </authorList>
    </citation>
    <scope>NUCLEOTIDE SEQUENCE [LARGE SCALE GENOMIC DNA]</scope>
    <source>
        <strain evidence="1 2">4895</strain>
    </source>
</reference>
<sequence>MVDLYIRRQAHDNATALNTAVSNLNYQGYKDKSRLNNAFDLLKLNYALLSYISALATFRSQMGILHLNTQMLIHLYPISRHIVEILDNFAQLSEPEFEQSMQDVTKLLADLQQQGSVNSELSAFLPLVKQLEAIVKTLPTLFVDYRKEVECQASV</sequence>
<evidence type="ECO:0000313" key="2">
    <source>
        <dbReference type="Proteomes" id="UP000030554"/>
    </source>
</evidence>
<gene>
    <name evidence="1" type="ORF">IO48_08270</name>
</gene>
<proteinExistence type="predicted"/>
<name>A0A0A3AHR4_9PAST</name>
<accession>A0A0A3AHR4</accession>
<organism evidence="1 2">
    <name type="scientific">Gallibacterium anatis 4895</name>
    <dbReference type="NCBI Taxonomy" id="1396510"/>
    <lineage>
        <taxon>Bacteria</taxon>
        <taxon>Pseudomonadati</taxon>
        <taxon>Pseudomonadota</taxon>
        <taxon>Gammaproteobacteria</taxon>
        <taxon>Pasteurellales</taxon>
        <taxon>Pasteurellaceae</taxon>
        <taxon>Gallibacterium</taxon>
    </lineage>
</organism>
<comment type="caution">
    <text evidence="1">The sequence shown here is derived from an EMBL/GenBank/DDBJ whole genome shotgun (WGS) entry which is preliminary data.</text>
</comment>
<dbReference type="Proteomes" id="UP000030554">
    <property type="component" value="Unassembled WGS sequence"/>
</dbReference>
<dbReference type="EMBL" id="JPJQ01000037">
    <property type="protein sequence ID" value="KGQ61079.1"/>
    <property type="molecule type" value="Genomic_DNA"/>
</dbReference>
<evidence type="ECO:0000313" key="1">
    <source>
        <dbReference type="EMBL" id="KGQ61079.1"/>
    </source>
</evidence>
<dbReference type="AlphaFoldDB" id="A0A0A3AHR4"/>